<comment type="caution">
    <text evidence="2">The sequence shown here is derived from an EMBL/GenBank/DDBJ whole genome shotgun (WGS) entry which is preliminary data.</text>
</comment>
<feature type="region of interest" description="Disordered" evidence="1">
    <location>
        <begin position="513"/>
        <end position="557"/>
    </location>
</feature>
<reference evidence="2 3" key="1">
    <citation type="submission" date="2024-01" db="EMBL/GenBank/DDBJ databases">
        <title>A draft genome for a cacao thread blight-causing isolate of Paramarasmius palmivorus.</title>
        <authorList>
            <person name="Baruah I.K."/>
            <person name="Bukari Y."/>
            <person name="Amoako-Attah I."/>
            <person name="Meinhardt L.W."/>
            <person name="Bailey B.A."/>
            <person name="Cohen S.P."/>
        </authorList>
    </citation>
    <scope>NUCLEOTIDE SEQUENCE [LARGE SCALE GENOMIC DNA]</scope>
    <source>
        <strain evidence="2 3">GH-12</strain>
    </source>
</reference>
<dbReference type="EMBL" id="JAYKXP010000096">
    <property type="protein sequence ID" value="KAK7027426.1"/>
    <property type="molecule type" value="Genomic_DNA"/>
</dbReference>
<dbReference type="AlphaFoldDB" id="A0AAW0BMB8"/>
<evidence type="ECO:0000313" key="2">
    <source>
        <dbReference type="EMBL" id="KAK7027426.1"/>
    </source>
</evidence>
<gene>
    <name evidence="2" type="ORF">VNI00_015262</name>
</gene>
<name>A0AAW0BMB8_9AGAR</name>
<feature type="compositionally biased region" description="Basic residues" evidence="1">
    <location>
        <begin position="544"/>
        <end position="557"/>
    </location>
</feature>
<dbReference type="Proteomes" id="UP001383192">
    <property type="component" value="Unassembled WGS sequence"/>
</dbReference>
<keyword evidence="3" id="KW-1185">Reference proteome</keyword>
<sequence>MAMNSAVLSLSSGLRSRFQVNVGEGGEMGCKEMLERYVEELAVKDNIIHELSKVLAQLTAASPRRSHRNSNQQPIESAFASIPQERHALQSAFGPDGIAISNSLHQGLSDAFSNETYRDIVNNRSTLTPNQKSAEPLPALFFGLKFLDVATLVEGSQLTVLGSQELPSGLLTSTIVPRTVLQGQTAKLKGVRSLGDQLGWPRILTNLEAALGRCGPVPSVTLRPQDMHSTSARRLVATAVRQLCGLVQRETNLLVLKAIQNLESAAFFINYMLQMGTYDFPPLWRTLVDELERAAKKEGISCQISSNLPPITRLRQCLYLALAVSPLILLCDISPMSNNLTRIHMLRAWYHYGTVRPPVLKKIEAMLWQNLFAMARGTITTVDALRLFLAEAMPLVPFTCEECDFFNPHAGMVAAMPLGLSYTQDNIPKEFIRLSFSSNNDLLERRIPHEDSSKLEMTLQAETGNPNLTSVDISSVLASELWDAEDINIAETGSPQQHNALLQRVEGPATLDVSQHIDPSSRTECLEPSNSSRPAHLDTDQSRHGKSGSTKRKRVRLVGRHSDHLPGVRLVKARTVVAVQSDVASAKIRLVRGEYLFLTDPEGRTKTYWPSFCSITDLELFYVLLHDSNSYQCRSGNKERFVTLTSEYSRFHHIPARLRSAVDRSPIRHVVSLSEERYAELEYKGSIPDLLAREFVLVTGSRSFEGPTSFEDFPLSRIGPLSSIHLVYDTSVVSFSIGGKPSPVHATLAQYVDHVRSNKRDGIMCFPHIPDIASRSNANLLVDIVSFQYTSGFPDQGPCEDYTRALNWFFVATGDTIHSQTRTPGGLNSVIAVETGSLLLFLEVDAEDICAASRVSSFGEKDPEVSLEHSDTIGLLLRVGDKIAVRKHPCHLLRGDTRYRVCTLEPTVYHGTYFYSTSTLQHTYWAVLHRFCDGHPLDDLVQCSRSLLFRVSLYFHDWIVNHTQEFFLQSSGLAGKRRHLPDLTRVDGLHQLFSLLILLELDRVLYHRDDLQDLSSYSSGQSQPARRLILDIMTKLDSGLGVFDQGRRIAINISELWTAFRVQQCVALSSAIQMSRPSSASSRSVLHTLLREIYCDQIDVVASVLRVLDGDTCMFGREAGFELSYNDCDTFKWAFMERMVGLELRALDRDEFELRGDSEIEVPRKRLKVDVSRDED</sequence>
<accession>A0AAW0BMB8</accession>
<protein>
    <submittedName>
        <fullName evidence="2">Uncharacterized protein</fullName>
    </submittedName>
</protein>
<evidence type="ECO:0000256" key="1">
    <source>
        <dbReference type="SAM" id="MobiDB-lite"/>
    </source>
</evidence>
<evidence type="ECO:0000313" key="3">
    <source>
        <dbReference type="Proteomes" id="UP001383192"/>
    </source>
</evidence>
<proteinExistence type="predicted"/>
<organism evidence="2 3">
    <name type="scientific">Paramarasmius palmivorus</name>
    <dbReference type="NCBI Taxonomy" id="297713"/>
    <lineage>
        <taxon>Eukaryota</taxon>
        <taxon>Fungi</taxon>
        <taxon>Dikarya</taxon>
        <taxon>Basidiomycota</taxon>
        <taxon>Agaricomycotina</taxon>
        <taxon>Agaricomycetes</taxon>
        <taxon>Agaricomycetidae</taxon>
        <taxon>Agaricales</taxon>
        <taxon>Marasmiineae</taxon>
        <taxon>Marasmiaceae</taxon>
        <taxon>Paramarasmius</taxon>
    </lineage>
</organism>